<dbReference type="HOGENOM" id="CLU_028200_0_2_1"/>
<dbReference type="Proteomes" id="UP000029964">
    <property type="component" value="Unassembled WGS sequence"/>
</dbReference>
<dbReference type="AlphaFoldDB" id="A0A086TGB7"/>
<feature type="transmembrane region" description="Helical" evidence="7">
    <location>
        <begin position="138"/>
        <end position="165"/>
    </location>
</feature>
<dbReference type="OrthoDB" id="4916771at2759"/>
<reference evidence="10" key="1">
    <citation type="journal article" date="2014" name="Genome Announc.">
        <title>Genome sequence and annotation of Acremonium chrysogenum, producer of the beta-lactam antibiotic cephalosporin C.</title>
        <authorList>
            <person name="Terfehr D."/>
            <person name="Dahlmann T.A."/>
            <person name="Specht T."/>
            <person name="Zadra I."/>
            <person name="Kuernsteiner H."/>
            <person name="Kueck U."/>
        </authorList>
    </citation>
    <scope>NUCLEOTIDE SEQUENCE [LARGE SCALE GENOMIC DNA]</scope>
    <source>
        <strain evidence="10">ATCC 11550 / CBS 779.69 / DSM 880 / IAM 14645 / JCM 23072 / IMI 49137</strain>
    </source>
</reference>
<comment type="subcellular location">
    <subcellularLocation>
        <location evidence="1">Membrane</location>
        <topology evidence="1">Multi-pass membrane protein</topology>
    </subcellularLocation>
</comment>
<protein>
    <recommendedName>
        <fullName evidence="8">Rhodopsin domain-containing protein</fullName>
    </recommendedName>
</protein>
<evidence type="ECO:0000256" key="3">
    <source>
        <dbReference type="ARBA" id="ARBA00022989"/>
    </source>
</evidence>
<evidence type="ECO:0000256" key="2">
    <source>
        <dbReference type="ARBA" id="ARBA00022692"/>
    </source>
</evidence>
<feature type="domain" description="Rhodopsin" evidence="8">
    <location>
        <begin position="5"/>
        <end position="210"/>
    </location>
</feature>
<evidence type="ECO:0000256" key="5">
    <source>
        <dbReference type="ARBA" id="ARBA00038359"/>
    </source>
</evidence>
<keyword evidence="4 7" id="KW-0472">Membrane</keyword>
<feature type="transmembrane region" description="Helical" evidence="7">
    <location>
        <begin position="106"/>
        <end position="126"/>
    </location>
</feature>
<comment type="similarity">
    <text evidence="5">Belongs to the SAT4 family.</text>
</comment>
<evidence type="ECO:0000256" key="4">
    <source>
        <dbReference type="ARBA" id="ARBA00023136"/>
    </source>
</evidence>
<keyword evidence="2 7" id="KW-0812">Transmembrane</keyword>
<evidence type="ECO:0000313" key="10">
    <source>
        <dbReference type="Proteomes" id="UP000029964"/>
    </source>
</evidence>
<name>A0A086TGB7_HAPC1</name>
<feature type="transmembrane region" description="Helical" evidence="7">
    <location>
        <begin position="15"/>
        <end position="39"/>
    </location>
</feature>
<feature type="compositionally biased region" description="Basic and acidic residues" evidence="6">
    <location>
        <begin position="338"/>
        <end position="350"/>
    </location>
</feature>
<evidence type="ECO:0000313" key="9">
    <source>
        <dbReference type="EMBL" id="KFH48399.1"/>
    </source>
</evidence>
<dbReference type="STRING" id="857340.A0A086TGB7"/>
<gene>
    <name evidence="9" type="ORF">ACRE_006550</name>
</gene>
<feature type="region of interest" description="Disordered" evidence="6">
    <location>
        <begin position="221"/>
        <end position="288"/>
    </location>
</feature>
<evidence type="ECO:0000256" key="6">
    <source>
        <dbReference type="SAM" id="MobiDB-lite"/>
    </source>
</evidence>
<evidence type="ECO:0000256" key="1">
    <source>
        <dbReference type="ARBA" id="ARBA00004141"/>
    </source>
</evidence>
<evidence type="ECO:0000256" key="7">
    <source>
        <dbReference type="SAM" id="Phobius"/>
    </source>
</evidence>
<evidence type="ECO:0000259" key="8">
    <source>
        <dbReference type="Pfam" id="PF20684"/>
    </source>
</evidence>
<keyword evidence="3 7" id="KW-1133">Transmembrane helix</keyword>
<feature type="compositionally biased region" description="Polar residues" evidence="6">
    <location>
        <begin position="317"/>
        <end position="327"/>
    </location>
</feature>
<dbReference type="Pfam" id="PF20684">
    <property type="entry name" value="Fung_rhodopsin"/>
    <property type="match status" value="1"/>
</dbReference>
<sequence>MMPEIRYGLGDAVDYAVLANFLQSLYATIFAYTITHFSVKFSIIFQCKRIFTERRAQRHFLALMVYLAVYGAFCLASTIITCWPVAKYWDDSIPGGCIDRSALHYAFAGINIVNDILLLVSPMPFLHSLQIARRVKFVLMGVFTCGGLLTFIYASACIVAIIRLHSLYVNNSAPIDQQPLSGVDIAIWSGLEINVGIMCACAPALKPFFVKIFPRLISTSSSSSSSARRQQPRKPSRTPDHSTATDTSIPLHDLEIGHPVAPTANQQGARRGAGGRHHHRSGSGIEIKVQKSFVTGTVRVVGDDCEDDENYPAFLGNRSTSQTQIYSPTRGRSPHRRGSIERMSEIHSVI</sequence>
<dbReference type="EMBL" id="JPKY01000003">
    <property type="protein sequence ID" value="KFH48399.1"/>
    <property type="molecule type" value="Genomic_DNA"/>
</dbReference>
<feature type="region of interest" description="Disordered" evidence="6">
    <location>
        <begin position="316"/>
        <end position="350"/>
    </location>
</feature>
<keyword evidence="10" id="KW-1185">Reference proteome</keyword>
<accession>A0A086TGB7</accession>
<feature type="transmembrane region" description="Helical" evidence="7">
    <location>
        <begin position="60"/>
        <end position="86"/>
    </location>
</feature>
<dbReference type="GO" id="GO:0016020">
    <property type="term" value="C:membrane"/>
    <property type="evidence" value="ECO:0007669"/>
    <property type="project" value="UniProtKB-SubCell"/>
</dbReference>
<dbReference type="InterPro" id="IPR049326">
    <property type="entry name" value="Rhodopsin_dom_fungi"/>
</dbReference>
<dbReference type="PANTHER" id="PTHR33048">
    <property type="entry name" value="PTH11-LIKE INTEGRAL MEMBRANE PROTEIN (AFU_ORTHOLOGUE AFUA_5G11245)"/>
    <property type="match status" value="1"/>
</dbReference>
<dbReference type="PANTHER" id="PTHR33048:SF47">
    <property type="entry name" value="INTEGRAL MEMBRANE PROTEIN-RELATED"/>
    <property type="match status" value="1"/>
</dbReference>
<organism evidence="9 10">
    <name type="scientific">Hapsidospora chrysogenum (strain ATCC 11550 / CBS 779.69 / DSM 880 / IAM 14645 / JCM 23072 / IMI 49137)</name>
    <name type="common">Acremonium chrysogenum</name>
    <dbReference type="NCBI Taxonomy" id="857340"/>
    <lineage>
        <taxon>Eukaryota</taxon>
        <taxon>Fungi</taxon>
        <taxon>Dikarya</taxon>
        <taxon>Ascomycota</taxon>
        <taxon>Pezizomycotina</taxon>
        <taxon>Sordariomycetes</taxon>
        <taxon>Hypocreomycetidae</taxon>
        <taxon>Hypocreales</taxon>
        <taxon>Bionectriaceae</taxon>
        <taxon>Hapsidospora</taxon>
    </lineage>
</organism>
<dbReference type="InterPro" id="IPR052337">
    <property type="entry name" value="SAT4-like"/>
</dbReference>
<comment type="caution">
    <text evidence="9">The sequence shown here is derived from an EMBL/GenBank/DDBJ whole genome shotgun (WGS) entry which is preliminary data.</text>
</comment>
<proteinExistence type="inferred from homology"/>